<protein>
    <submittedName>
        <fullName evidence="8">Permease</fullName>
    </submittedName>
</protein>
<dbReference type="PANTHER" id="PTHR47755:SF1">
    <property type="entry name" value="CELL DIVISION PROTEIN FTSX"/>
    <property type="match status" value="1"/>
</dbReference>
<evidence type="ECO:0000313" key="8">
    <source>
        <dbReference type="EMBL" id="ODP39536.1"/>
    </source>
</evidence>
<dbReference type="InterPro" id="IPR003838">
    <property type="entry name" value="ABC3_permease_C"/>
</dbReference>
<feature type="domain" description="ABC3 transporter permease C-terminal" evidence="7">
    <location>
        <begin position="174"/>
        <end position="280"/>
    </location>
</feature>
<name>A0A1E3M0I0_9SPHN</name>
<dbReference type="AlphaFoldDB" id="A0A1E3M0I0"/>
<dbReference type="Pfam" id="PF02687">
    <property type="entry name" value="FtsX"/>
    <property type="match status" value="1"/>
</dbReference>
<feature type="transmembrane region" description="Helical" evidence="6">
    <location>
        <begin position="166"/>
        <end position="190"/>
    </location>
</feature>
<evidence type="ECO:0000259" key="7">
    <source>
        <dbReference type="Pfam" id="PF02687"/>
    </source>
</evidence>
<keyword evidence="2" id="KW-1003">Cell membrane</keyword>
<evidence type="ECO:0000256" key="5">
    <source>
        <dbReference type="ARBA" id="ARBA00023136"/>
    </source>
</evidence>
<accession>A0A1E3M0I0</accession>
<dbReference type="GO" id="GO:0051301">
    <property type="term" value="P:cell division"/>
    <property type="evidence" value="ECO:0007669"/>
    <property type="project" value="InterPro"/>
</dbReference>
<reference evidence="8 9" key="1">
    <citation type="submission" date="2016-08" db="EMBL/GenBank/DDBJ databases">
        <title>Draft genome of the agarase producing Sphingomonas sp. MCT13.</title>
        <authorList>
            <person name="D'Andrea M.M."/>
            <person name="Rossolini G.M."/>
            <person name="Thaller M.C."/>
        </authorList>
    </citation>
    <scope>NUCLEOTIDE SEQUENCE [LARGE SCALE GENOMIC DNA]</scope>
    <source>
        <strain evidence="8 9">MCT13</strain>
    </source>
</reference>
<feature type="transmembrane region" description="Helical" evidence="6">
    <location>
        <begin position="222"/>
        <end position="245"/>
    </location>
</feature>
<dbReference type="GO" id="GO:0032153">
    <property type="term" value="C:cell division site"/>
    <property type="evidence" value="ECO:0007669"/>
    <property type="project" value="TreeGrafter"/>
</dbReference>
<dbReference type="OrthoDB" id="8478373at2"/>
<feature type="transmembrane region" description="Helical" evidence="6">
    <location>
        <begin position="265"/>
        <end position="284"/>
    </location>
</feature>
<gene>
    <name evidence="8" type="ORF">BFL28_09290</name>
</gene>
<evidence type="ECO:0000256" key="6">
    <source>
        <dbReference type="SAM" id="Phobius"/>
    </source>
</evidence>
<keyword evidence="4 6" id="KW-1133">Transmembrane helix</keyword>
<organism evidence="8 9">
    <name type="scientific">Sphingomonas turrisvirgatae</name>
    <dbReference type="NCBI Taxonomy" id="1888892"/>
    <lineage>
        <taxon>Bacteria</taxon>
        <taxon>Pseudomonadati</taxon>
        <taxon>Pseudomonadota</taxon>
        <taxon>Alphaproteobacteria</taxon>
        <taxon>Sphingomonadales</taxon>
        <taxon>Sphingomonadaceae</taxon>
        <taxon>Sphingomonas</taxon>
    </lineage>
</organism>
<keyword evidence="3 6" id="KW-0812">Transmembrane</keyword>
<dbReference type="STRING" id="1888892.BFL28_09290"/>
<dbReference type="InterPro" id="IPR004513">
    <property type="entry name" value="FtsX"/>
</dbReference>
<comment type="caution">
    <text evidence="8">The sequence shown here is derived from an EMBL/GenBank/DDBJ whole genome shotgun (WGS) entry which is preliminary data.</text>
</comment>
<dbReference type="EMBL" id="MDDS01000004">
    <property type="protein sequence ID" value="ODP39536.1"/>
    <property type="molecule type" value="Genomic_DNA"/>
</dbReference>
<proteinExistence type="predicted"/>
<keyword evidence="5 6" id="KW-0472">Membrane</keyword>
<keyword evidence="9" id="KW-1185">Reference proteome</keyword>
<evidence type="ECO:0000256" key="4">
    <source>
        <dbReference type="ARBA" id="ARBA00022989"/>
    </source>
</evidence>
<sequence length="296" mass="31657">MSWPFRDQPQRRLLDESLRTKSMLWIMGIMLFLTTLAAAAGLGMASASRALDRQLAGRLTIQLVEADAARRDAAVRGIMASVRRLPQVRRVAEVDRARLAELLQPWLGDAGLDAELPMPAMIDVDLASGDEADVAAVKRAAQTVAATARVDRHAQWLSPVASFLAIMTWFAAALVVLMALATTAVVLLAARAGLDMHRDTIAVLHMLGSTDRQVARLFQRRIAFDTLMGGLLGTCAALAAIWLLGRQAGALGSELLSGVALARSDWLMLAAIPAVFASMAMVAARSGVLRALGRTL</sequence>
<evidence type="ECO:0000313" key="9">
    <source>
        <dbReference type="Proteomes" id="UP000094487"/>
    </source>
</evidence>
<dbReference type="PANTHER" id="PTHR47755">
    <property type="entry name" value="CELL DIVISION PROTEIN FTSX"/>
    <property type="match status" value="1"/>
</dbReference>
<dbReference type="Proteomes" id="UP000094487">
    <property type="component" value="Unassembled WGS sequence"/>
</dbReference>
<evidence type="ECO:0000256" key="1">
    <source>
        <dbReference type="ARBA" id="ARBA00004651"/>
    </source>
</evidence>
<evidence type="ECO:0000256" key="3">
    <source>
        <dbReference type="ARBA" id="ARBA00022692"/>
    </source>
</evidence>
<dbReference type="GO" id="GO:0005886">
    <property type="term" value="C:plasma membrane"/>
    <property type="evidence" value="ECO:0007669"/>
    <property type="project" value="UniProtKB-SubCell"/>
</dbReference>
<comment type="subcellular location">
    <subcellularLocation>
        <location evidence="1">Cell membrane</location>
        <topology evidence="1">Multi-pass membrane protein</topology>
    </subcellularLocation>
</comment>
<evidence type="ECO:0000256" key="2">
    <source>
        <dbReference type="ARBA" id="ARBA00022475"/>
    </source>
</evidence>
<dbReference type="RefSeq" id="WP_069318772.1">
    <property type="nucleotide sequence ID" value="NZ_MDDS01000004.1"/>
</dbReference>